<proteinExistence type="inferred from homology"/>
<dbReference type="EMBL" id="PYMB01000001">
    <property type="protein sequence ID" value="PSW16278.1"/>
    <property type="molecule type" value="Genomic_DNA"/>
</dbReference>
<organism evidence="6 7">
    <name type="scientific">Photobacterium rosenbergii</name>
    <dbReference type="NCBI Taxonomy" id="294936"/>
    <lineage>
        <taxon>Bacteria</taxon>
        <taxon>Pseudomonadati</taxon>
        <taxon>Pseudomonadota</taxon>
        <taxon>Gammaproteobacteria</taxon>
        <taxon>Vibrionales</taxon>
        <taxon>Vibrionaceae</taxon>
        <taxon>Photobacterium</taxon>
    </lineage>
</organism>
<evidence type="ECO:0000256" key="2">
    <source>
        <dbReference type="ARBA" id="ARBA00022723"/>
    </source>
</evidence>
<dbReference type="AlphaFoldDB" id="A0A2T3NLF1"/>
<evidence type="ECO:0000313" key="6">
    <source>
        <dbReference type="EMBL" id="PSW16278.1"/>
    </source>
</evidence>
<dbReference type="InterPro" id="IPR000602">
    <property type="entry name" value="Glyco_hydro_38_N"/>
</dbReference>
<protein>
    <submittedName>
        <fullName evidence="6">Sugar hydrolase</fullName>
    </submittedName>
</protein>
<name>A0A2T3NLF1_9GAMM</name>
<gene>
    <name evidence="6" type="ORF">C9J01_04570</name>
</gene>
<dbReference type="Gene3D" id="2.70.98.30">
    <property type="entry name" value="Golgi alpha-mannosidase II, domain 4"/>
    <property type="match status" value="1"/>
</dbReference>
<dbReference type="SUPFAM" id="SSF74650">
    <property type="entry name" value="Galactose mutarotase-like"/>
    <property type="match status" value="1"/>
</dbReference>
<dbReference type="InterPro" id="IPR037094">
    <property type="entry name" value="Glyco_hydro_38_cen_sf"/>
</dbReference>
<keyword evidence="4" id="KW-0326">Glycosidase</keyword>
<accession>A0A2T3NLF1</accession>
<dbReference type="InterPro" id="IPR011682">
    <property type="entry name" value="Glyco_hydro_38_C"/>
</dbReference>
<dbReference type="PANTHER" id="PTHR46017">
    <property type="entry name" value="ALPHA-MANNOSIDASE 2C1"/>
    <property type="match status" value="1"/>
</dbReference>
<feature type="domain" description="Glycoside hydrolase family 38 central" evidence="5">
    <location>
        <begin position="274"/>
        <end position="352"/>
    </location>
</feature>
<dbReference type="InterPro" id="IPR011330">
    <property type="entry name" value="Glyco_hydro/deAcase_b/a-brl"/>
</dbReference>
<dbReference type="Pfam" id="PF01074">
    <property type="entry name" value="Glyco_hydro_38N"/>
    <property type="match status" value="1"/>
</dbReference>
<dbReference type="GO" id="GO:0009313">
    <property type="term" value="P:oligosaccharide catabolic process"/>
    <property type="evidence" value="ECO:0007669"/>
    <property type="project" value="TreeGrafter"/>
</dbReference>
<comment type="similarity">
    <text evidence="1">Belongs to the glycosyl hydrolase 38 family.</text>
</comment>
<dbReference type="CDD" id="cd10815">
    <property type="entry name" value="GH38N_AMII_EcMngB_like"/>
    <property type="match status" value="1"/>
</dbReference>
<dbReference type="InterPro" id="IPR011013">
    <property type="entry name" value="Gal_mutarotase_sf_dom"/>
</dbReference>
<evidence type="ECO:0000259" key="5">
    <source>
        <dbReference type="SMART" id="SM00872"/>
    </source>
</evidence>
<keyword evidence="3 6" id="KW-0378">Hydrolase</keyword>
<dbReference type="GO" id="GO:0046872">
    <property type="term" value="F:metal ion binding"/>
    <property type="evidence" value="ECO:0007669"/>
    <property type="project" value="UniProtKB-KW"/>
</dbReference>
<dbReference type="RefSeq" id="WP_107296901.1">
    <property type="nucleotide sequence ID" value="NZ_PYMB01000001.1"/>
</dbReference>
<dbReference type="GO" id="GO:0004559">
    <property type="term" value="F:alpha-mannosidase activity"/>
    <property type="evidence" value="ECO:0007669"/>
    <property type="project" value="InterPro"/>
</dbReference>
<evidence type="ECO:0000256" key="4">
    <source>
        <dbReference type="ARBA" id="ARBA00023295"/>
    </source>
</evidence>
<comment type="caution">
    <text evidence="6">The sequence shown here is derived from an EMBL/GenBank/DDBJ whole genome shotgun (WGS) entry which is preliminary data.</text>
</comment>
<dbReference type="InterPro" id="IPR027291">
    <property type="entry name" value="Glyco_hydro_38_N_sf"/>
</dbReference>
<dbReference type="InterPro" id="IPR028995">
    <property type="entry name" value="Glyco_hydro_57/38_cen_sf"/>
</dbReference>
<dbReference type="SUPFAM" id="SSF88713">
    <property type="entry name" value="Glycoside hydrolase/deacetylase"/>
    <property type="match status" value="1"/>
</dbReference>
<evidence type="ECO:0000313" key="7">
    <source>
        <dbReference type="Proteomes" id="UP000241346"/>
    </source>
</evidence>
<dbReference type="InterPro" id="IPR015341">
    <property type="entry name" value="Glyco_hydro_38_cen"/>
</dbReference>
<dbReference type="Gene3D" id="3.20.110.10">
    <property type="entry name" value="Glycoside hydrolase 38, N terminal domain"/>
    <property type="match status" value="1"/>
</dbReference>
<reference evidence="6 7" key="1">
    <citation type="submission" date="2018-03" db="EMBL/GenBank/DDBJ databases">
        <title>Whole genome sequencing of Histamine producing bacteria.</title>
        <authorList>
            <person name="Butler K."/>
        </authorList>
    </citation>
    <scope>NUCLEOTIDE SEQUENCE [LARGE SCALE GENOMIC DNA]</scope>
    <source>
        <strain evidence="6 7">DSM 19138</strain>
    </source>
</reference>
<dbReference type="Pfam" id="PF07748">
    <property type="entry name" value="Glyco_hydro_38C"/>
    <property type="match status" value="1"/>
</dbReference>
<sequence>MSMNKKAYIVPHTHWDREWYFSTEESQVLLVFTMQQILEELENDDGLPCFVLDGQSVMLEDYLSVVPQDTDRVKTLVESGKLLVGPWYTQTDQCVVHGESQIRNLMWGCRDAERFGAIMKVGYVPDSFGQSEQLPQLLQHFNIDKCVFWRGIWEGICSNTEFVWRAPDGSEVTTAVLEFGYSAFQGMKPMDTHLDGIDQKIAERFWPGERQHFLFMGGHDQKPWQRETVEAIRHANESRPYQYQLCTFEDYFAQTTRESLPVVESEMLYGKYSRIHRGIYSTRYDIKKLNSDVENLLVNQLEPLLTVANDLGLKYPHGLMEKNWKQLMQSHAHDSIGGCNTDSVNRQVKARIQAVRENAERLQAITLKQLADASTKGKEGEYVLVFNPLPYSRNAQIELELVLPTRNLAIYDGEQIVEMQSISCELVDINAIVQDPTTLGDERFRSWYRHHVWVSLEGLPACGYRNLRVERLTEGEITTHASLTQTTEETLISIANEAMKVSVDKLGKVGLSCLDSGQHWDDVITLVDGGDDGDNYDFSEPHDDLKITYEVLKGAIRAYEGNLRSEVRITYQAMLPADLTERNAKQCSVKQRIDVVLGLAKGSHGVDISVELENQANDHRVQLHINGDFIHAQSVADQPIGLIQRGDDESALSVWQSQEWTSCPVPIYPMQSVVAGETAQGGLAVMTDGIREYQQYGDSIAITLFRAMGYVGKPDLKYRPGRLSGLPDASPDSQLRQPLSFRLMLCPFSCSAFDAGLCQQVKEWISTPLTLHNGVVQRFMIAPPVFTAPEVFSLLAFDTPEVAVSAIKVCEDDANSIVIRLMNAGKDEAKLGELPSGWKVWQVDGMERVLGDATVDTTIPAQGIIGLRLSKESL</sequence>
<dbReference type="Proteomes" id="UP000241346">
    <property type="component" value="Unassembled WGS sequence"/>
</dbReference>
<dbReference type="SUPFAM" id="SSF88688">
    <property type="entry name" value="Families 57/38 glycoside transferase middle domain"/>
    <property type="match status" value="1"/>
</dbReference>
<dbReference type="SMART" id="SM00872">
    <property type="entry name" value="Alpha-mann_mid"/>
    <property type="match status" value="1"/>
</dbReference>
<dbReference type="Gene3D" id="1.20.1270.50">
    <property type="entry name" value="Glycoside hydrolase family 38, central domain"/>
    <property type="match status" value="1"/>
</dbReference>
<dbReference type="PANTHER" id="PTHR46017:SF2">
    <property type="entry name" value="MANNOSYLGLYCERATE HYDROLASE"/>
    <property type="match status" value="1"/>
</dbReference>
<dbReference type="Pfam" id="PF09261">
    <property type="entry name" value="Alpha-mann_mid"/>
    <property type="match status" value="1"/>
</dbReference>
<evidence type="ECO:0000256" key="1">
    <source>
        <dbReference type="ARBA" id="ARBA00009792"/>
    </source>
</evidence>
<keyword evidence="2" id="KW-0479">Metal-binding</keyword>
<dbReference type="OrthoDB" id="9764050at2"/>
<dbReference type="GO" id="GO:0006013">
    <property type="term" value="P:mannose metabolic process"/>
    <property type="evidence" value="ECO:0007669"/>
    <property type="project" value="InterPro"/>
</dbReference>
<dbReference type="GO" id="GO:0030246">
    <property type="term" value="F:carbohydrate binding"/>
    <property type="evidence" value="ECO:0007669"/>
    <property type="project" value="InterPro"/>
</dbReference>
<evidence type="ECO:0000256" key="3">
    <source>
        <dbReference type="ARBA" id="ARBA00022801"/>
    </source>
</evidence>